<feature type="domain" description="DM2" evidence="2">
    <location>
        <begin position="238"/>
        <end position="315"/>
    </location>
</feature>
<sequence length="458" mass="50682">MAQIPVLPAAQAQGQSNARVASSPVGNPGSKKSHKSQNKSQGGGGGGGGGSGGGGTPFKMIEVTPAPRRKKRKAPEKEIPPQVAALLPESALYTQLVELEAKLDASLAKKKIDIEESVKHPPYCQKTLRIYVFNTYANQATSESKSGEAPSWTLKIIGKILEDRVDSNSENTVIKSSSSPKFSSFFKKITIYLDQSLYPDNHVILWENSRSPVLHEGFEVKRKGDKEFNAIIRLEMNHVPERFRLSDALTKVLGLEVETRSRVMIALWHYVKLKKLQDPNDPSVFLCDLPLQKVFGEEKVKFASAGQKLTQHFSPVQPVHLEHKIKLSGNNPNGHMCYDVLVDVPLPLEKDMSAFLEKAEKCKEIDEYDDAIVAAIKKINEHRRRQAFFLGFSQSPAEFINSVIGSQDRDLKVVAGDAIHDAEKEHRADFYNQAWAEDAVVHYLNRKTSSGVDAGGTT</sequence>
<dbReference type="EMBL" id="JBDFQZ010000002">
    <property type="protein sequence ID" value="KAK9748310.1"/>
    <property type="molecule type" value="Genomic_DNA"/>
</dbReference>
<evidence type="ECO:0000313" key="4">
    <source>
        <dbReference type="Proteomes" id="UP001443914"/>
    </source>
</evidence>
<comment type="caution">
    <text evidence="3">The sequence shown here is derived from an EMBL/GenBank/DDBJ whole genome shotgun (WGS) entry which is preliminary data.</text>
</comment>
<dbReference type="EMBL" id="JBDFQZ010000002">
    <property type="protein sequence ID" value="KAK9748309.1"/>
    <property type="molecule type" value="Genomic_DNA"/>
</dbReference>
<dbReference type="PANTHER" id="PTHR13844">
    <property type="entry name" value="SWI/SNF-RELATED MATRIX-ASSOCIATED ACTIN-DEPENDENT REGULATOR OF CHROMATIN SUBFAMILY D"/>
    <property type="match status" value="1"/>
</dbReference>
<protein>
    <recommendedName>
        <fullName evidence="2">DM2 domain-containing protein</fullName>
    </recommendedName>
</protein>
<dbReference type="PROSITE" id="PS51925">
    <property type="entry name" value="SWIB_MDM2"/>
    <property type="match status" value="1"/>
</dbReference>
<evidence type="ECO:0000259" key="2">
    <source>
        <dbReference type="PROSITE" id="PS51925"/>
    </source>
</evidence>
<evidence type="ECO:0000256" key="1">
    <source>
        <dbReference type="SAM" id="MobiDB-lite"/>
    </source>
</evidence>
<dbReference type="SUPFAM" id="SSF47592">
    <property type="entry name" value="SWIB/MDM2 domain"/>
    <property type="match status" value="1"/>
</dbReference>
<dbReference type="Pfam" id="PF02201">
    <property type="entry name" value="SWIB"/>
    <property type="match status" value="1"/>
</dbReference>
<feature type="compositionally biased region" description="Gly residues" evidence="1">
    <location>
        <begin position="41"/>
        <end position="56"/>
    </location>
</feature>
<dbReference type="InterPro" id="IPR003121">
    <property type="entry name" value="SWIB_MDM2_domain"/>
</dbReference>
<dbReference type="AlphaFoldDB" id="A0AAW1MJK0"/>
<proteinExistence type="predicted"/>
<dbReference type="Gene3D" id="1.10.245.10">
    <property type="entry name" value="SWIB/MDM2 domain"/>
    <property type="match status" value="1"/>
</dbReference>
<dbReference type="Proteomes" id="UP001443914">
    <property type="component" value="Unassembled WGS sequence"/>
</dbReference>
<dbReference type="SMART" id="SM00151">
    <property type="entry name" value="SWIB"/>
    <property type="match status" value="1"/>
</dbReference>
<dbReference type="CDD" id="cd10568">
    <property type="entry name" value="SWIB_like"/>
    <property type="match status" value="1"/>
</dbReference>
<organism evidence="3 4">
    <name type="scientific">Saponaria officinalis</name>
    <name type="common">Common soapwort</name>
    <name type="synonym">Lychnis saponaria</name>
    <dbReference type="NCBI Taxonomy" id="3572"/>
    <lineage>
        <taxon>Eukaryota</taxon>
        <taxon>Viridiplantae</taxon>
        <taxon>Streptophyta</taxon>
        <taxon>Embryophyta</taxon>
        <taxon>Tracheophyta</taxon>
        <taxon>Spermatophyta</taxon>
        <taxon>Magnoliopsida</taxon>
        <taxon>eudicotyledons</taxon>
        <taxon>Gunneridae</taxon>
        <taxon>Pentapetalae</taxon>
        <taxon>Caryophyllales</taxon>
        <taxon>Caryophyllaceae</taxon>
        <taxon>Caryophylleae</taxon>
        <taxon>Saponaria</taxon>
    </lineage>
</organism>
<name>A0AAW1MJK0_SAPOF</name>
<evidence type="ECO:0000313" key="3">
    <source>
        <dbReference type="EMBL" id="KAK9748309.1"/>
    </source>
</evidence>
<gene>
    <name evidence="3" type="ORF">RND81_02G049500</name>
</gene>
<reference evidence="3 4" key="1">
    <citation type="submission" date="2024-03" db="EMBL/GenBank/DDBJ databases">
        <title>WGS assembly of Saponaria officinalis var. Norfolk2.</title>
        <authorList>
            <person name="Jenkins J."/>
            <person name="Shu S."/>
            <person name="Grimwood J."/>
            <person name="Barry K."/>
            <person name="Goodstein D."/>
            <person name="Schmutz J."/>
            <person name="Leebens-Mack J."/>
            <person name="Osbourn A."/>
        </authorList>
    </citation>
    <scope>NUCLEOTIDE SEQUENCE [LARGE SCALE GENOMIC DNA]</scope>
    <source>
        <strain evidence="4">cv. Norfolk2</strain>
        <strain evidence="3">JIC</strain>
        <tissue evidence="3">Leaf</tissue>
    </source>
</reference>
<dbReference type="InterPro" id="IPR019835">
    <property type="entry name" value="SWIB_domain"/>
</dbReference>
<dbReference type="InterPro" id="IPR036885">
    <property type="entry name" value="SWIB_MDM2_dom_sf"/>
</dbReference>
<keyword evidence="4" id="KW-1185">Reference proteome</keyword>
<feature type="region of interest" description="Disordered" evidence="1">
    <location>
        <begin position="1"/>
        <end position="81"/>
    </location>
</feature>
<accession>A0AAW1MJK0</accession>